<accession>A0AA40BBW9</accession>
<organism evidence="1 2">
    <name type="scientific">Lasiosphaeris hirsuta</name>
    <dbReference type="NCBI Taxonomy" id="260670"/>
    <lineage>
        <taxon>Eukaryota</taxon>
        <taxon>Fungi</taxon>
        <taxon>Dikarya</taxon>
        <taxon>Ascomycota</taxon>
        <taxon>Pezizomycotina</taxon>
        <taxon>Sordariomycetes</taxon>
        <taxon>Sordariomycetidae</taxon>
        <taxon>Sordariales</taxon>
        <taxon>Lasiosphaeriaceae</taxon>
        <taxon>Lasiosphaeris</taxon>
    </lineage>
</organism>
<name>A0AA40BBW9_9PEZI</name>
<reference evidence="1" key="1">
    <citation type="submission" date="2023-06" db="EMBL/GenBank/DDBJ databases">
        <title>Genome-scale phylogeny and comparative genomics of the fungal order Sordariales.</title>
        <authorList>
            <consortium name="Lawrence Berkeley National Laboratory"/>
            <person name="Hensen N."/>
            <person name="Bonometti L."/>
            <person name="Westerberg I."/>
            <person name="Brannstrom I.O."/>
            <person name="Guillou S."/>
            <person name="Cros-Aarteil S."/>
            <person name="Calhoun S."/>
            <person name="Haridas S."/>
            <person name="Kuo A."/>
            <person name="Mondo S."/>
            <person name="Pangilinan J."/>
            <person name="Riley R."/>
            <person name="Labutti K."/>
            <person name="Andreopoulos B."/>
            <person name="Lipzen A."/>
            <person name="Chen C."/>
            <person name="Yanf M."/>
            <person name="Daum C."/>
            <person name="Ng V."/>
            <person name="Clum A."/>
            <person name="Steindorff A."/>
            <person name="Ohm R."/>
            <person name="Martin F."/>
            <person name="Silar P."/>
            <person name="Natvig D."/>
            <person name="Lalanne C."/>
            <person name="Gautier V."/>
            <person name="Ament-Velasquez S.L."/>
            <person name="Kruys A."/>
            <person name="Hutchinson M.I."/>
            <person name="Powell A.J."/>
            <person name="Barry K."/>
            <person name="Miller A.N."/>
            <person name="Grigoriev I.V."/>
            <person name="Debuchy R."/>
            <person name="Gladieux P."/>
            <person name="Thoren M.H."/>
            <person name="Johannesson H."/>
        </authorList>
    </citation>
    <scope>NUCLEOTIDE SEQUENCE</scope>
    <source>
        <strain evidence="1">SMH4607-1</strain>
    </source>
</reference>
<comment type="caution">
    <text evidence="1">The sequence shown here is derived from an EMBL/GenBank/DDBJ whole genome shotgun (WGS) entry which is preliminary data.</text>
</comment>
<dbReference type="AlphaFoldDB" id="A0AA40BBW9"/>
<sequence>MGRIKRAGDRLSAVTQDYWGAGNAGVLLYPGIVGCERFLGWLMYRSYGYNLNPSMIIWPSTTVNQTRELNSMFITFVLLSEHPIYILTASPH</sequence>
<dbReference type="Proteomes" id="UP001172102">
    <property type="component" value="Unassembled WGS sequence"/>
</dbReference>
<dbReference type="EMBL" id="JAUKUA010000001">
    <property type="protein sequence ID" value="KAK0731412.1"/>
    <property type="molecule type" value="Genomic_DNA"/>
</dbReference>
<protein>
    <submittedName>
        <fullName evidence="1">Uncharacterized protein</fullName>
    </submittedName>
</protein>
<gene>
    <name evidence="1" type="ORF">B0H67DRAFT_72508</name>
</gene>
<dbReference type="PROSITE" id="PS51257">
    <property type="entry name" value="PROKAR_LIPOPROTEIN"/>
    <property type="match status" value="1"/>
</dbReference>
<evidence type="ECO:0000313" key="2">
    <source>
        <dbReference type="Proteomes" id="UP001172102"/>
    </source>
</evidence>
<evidence type="ECO:0000313" key="1">
    <source>
        <dbReference type="EMBL" id="KAK0731412.1"/>
    </source>
</evidence>
<proteinExistence type="predicted"/>
<keyword evidence="2" id="KW-1185">Reference proteome</keyword>